<dbReference type="PANTHER" id="PTHR42995:SF5">
    <property type="entry name" value="ACETYL-COENZYME A CARBOXYLASE CARBOXYL TRANSFERASE SUBUNIT BETA, CHLOROPLASTIC"/>
    <property type="match status" value="1"/>
</dbReference>
<keyword evidence="6" id="KW-0436">Ligase</keyword>
<dbReference type="Proteomes" id="UP000824178">
    <property type="component" value="Unassembled WGS sequence"/>
</dbReference>
<dbReference type="EC" id="2.1.3.15" evidence="4"/>
<feature type="domain" description="CoA carboxyltransferase N-terminal" evidence="5">
    <location>
        <begin position="35"/>
        <end position="293"/>
    </location>
</feature>
<reference evidence="6" key="2">
    <citation type="submission" date="2021-04" db="EMBL/GenBank/DDBJ databases">
        <authorList>
            <person name="Gilroy R."/>
        </authorList>
    </citation>
    <scope>NUCLEOTIDE SEQUENCE</scope>
    <source>
        <strain evidence="6">742</strain>
    </source>
</reference>
<comment type="catalytic activity">
    <reaction evidence="4">
        <text>N(6)-carboxybiotinyl-L-lysyl-[protein] + acetyl-CoA = N(6)-biotinyl-L-lysyl-[protein] + malonyl-CoA</text>
        <dbReference type="Rhea" id="RHEA:54728"/>
        <dbReference type="Rhea" id="RHEA-COMP:10505"/>
        <dbReference type="Rhea" id="RHEA-COMP:10506"/>
        <dbReference type="ChEBI" id="CHEBI:57288"/>
        <dbReference type="ChEBI" id="CHEBI:57384"/>
        <dbReference type="ChEBI" id="CHEBI:83144"/>
        <dbReference type="ChEBI" id="CHEBI:83145"/>
        <dbReference type="EC" id="2.1.3.15"/>
    </reaction>
</comment>
<evidence type="ECO:0000313" key="7">
    <source>
        <dbReference type="Proteomes" id="UP000824178"/>
    </source>
</evidence>
<dbReference type="InterPro" id="IPR011762">
    <property type="entry name" value="COA_CT_N"/>
</dbReference>
<dbReference type="GO" id="GO:0009317">
    <property type="term" value="C:acetyl-CoA carboxylase complex"/>
    <property type="evidence" value="ECO:0007669"/>
    <property type="project" value="InterPro"/>
</dbReference>
<dbReference type="HAMAP" id="MF_01395">
    <property type="entry name" value="AcetylCoA_CT_beta"/>
    <property type="match status" value="1"/>
</dbReference>
<dbReference type="NCBIfam" id="TIGR00515">
    <property type="entry name" value="accD"/>
    <property type="match status" value="1"/>
</dbReference>
<keyword evidence="4" id="KW-0963">Cytoplasm</keyword>
<evidence type="ECO:0000256" key="4">
    <source>
        <dbReference type="HAMAP-Rule" id="MF_01395"/>
    </source>
</evidence>
<feature type="binding site" evidence="4">
    <location>
        <position position="39"/>
    </location>
    <ligand>
        <name>Zn(2+)</name>
        <dbReference type="ChEBI" id="CHEBI:29105"/>
    </ligand>
</feature>
<evidence type="ECO:0000256" key="3">
    <source>
        <dbReference type="ARBA" id="ARBA00023098"/>
    </source>
</evidence>
<reference evidence="6" key="1">
    <citation type="journal article" date="2021" name="PeerJ">
        <title>Extensive microbial diversity within the chicken gut microbiome revealed by metagenomics and culture.</title>
        <authorList>
            <person name="Gilroy R."/>
            <person name="Ravi A."/>
            <person name="Getino M."/>
            <person name="Pursley I."/>
            <person name="Horton D.L."/>
            <person name="Alikhan N.F."/>
            <person name="Baker D."/>
            <person name="Gharbi K."/>
            <person name="Hall N."/>
            <person name="Watson M."/>
            <person name="Adriaenssens E.M."/>
            <person name="Foster-Nyarko E."/>
            <person name="Jarju S."/>
            <person name="Secka A."/>
            <person name="Antonio M."/>
            <person name="Oren A."/>
            <person name="Chaudhuri R.R."/>
            <person name="La Ragione R."/>
            <person name="Hildebrand F."/>
            <person name="Pallen M.J."/>
        </authorList>
    </citation>
    <scope>NUCLEOTIDE SEQUENCE</scope>
    <source>
        <strain evidence="6">742</strain>
    </source>
</reference>
<sequence>MGNIFTNLRTDRRERDLNRKVQQETGAGLPWKEPSFLECPKCGRRATRAHWAESLYVCPNCGHYLPIGGYYRLSLVLDHGTFRELNGKIESGDPLSFPGYKEKLAASRRKTGLNEAVITATGKIDEMPVVAAVLDSRFFMGSMSAAVGEKVTLAVEYAISKKLPLIIFSASGGARMQEGIYSLMQMAKTSAAIARLNAAGGLFISVLTHPTTGGVTASFASLGDIMLAEPGALIGFAGPRVIEQTIGEKLPAGFQRSEFQEAHGFVDKIVPRSELKATLAQLLRLHQKGATRA</sequence>
<dbReference type="GO" id="GO:0008270">
    <property type="term" value="F:zinc ion binding"/>
    <property type="evidence" value="ECO:0007669"/>
    <property type="project" value="UniProtKB-UniRule"/>
</dbReference>
<proteinExistence type="inferred from homology"/>
<dbReference type="GO" id="GO:0016743">
    <property type="term" value="F:carboxyl- or carbamoyltransferase activity"/>
    <property type="evidence" value="ECO:0007669"/>
    <property type="project" value="UniProtKB-UniRule"/>
</dbReference>
<dbReference type="GO" id="GO:0003989">
    <property type="term" value="F:acetyl-CoA carboxylase activity"/>
    <property type="evidence" value="ECO:0007669"/>
    <property type="project" value="InterPro"/>
</dbReference>
<comment type="subcellular location">
    <subcellularLocation>
        <location evidence="4">Cytoplasm</location>
    </subcellularLocation>
</comment>
<comment type="cofactor">
    <cofactor evidence="4">
        <name>Zn(2+)</name>
        <dbReference type="ChEBI" id="CHEBI:29105"/>
    </cofactor>
    <text evidence="4">Binds 1 zinc ion per subunit.</text>
</comment>
<dbReference type="InterPro" id="IPR034733">
    <property type="entry name" value="AcCoA_carboxyl_beta"/>
</dbReference>
<comment type="pathway">
    <text evidence="4">Lipid metabolism; malonyl-CoA biosynthesis; malonyl-CoA from acetyl-CoA: step 1/1.</text>
</comment>
<keyword evidence="4" id="KW-0276">Fatty acid metabolism</keyword>
<evidence type="ECO:0000256" key="2">
    <source>
        <dbReference type="ARBA" id="ARBA00022679"/>
    </source>
</evidence>
<dbReference type="PANTHER" id="PTHR42995">
    <property type="entry name" value="ACETYL-COENZYME A CARBOXYLASE CARBOXYL TRANSFERASE SUBUNIT BETA, CHLOROPLASTIC"/>
    <property type="match status" value="1"/>
</dbReference>
<dbReference type="InterPro" id="IPR000438">
    <property type="entry name" value="Acetyl_CoA_COase_Trfase_b_su"/>
</dbReference>
<evidence type="ECO:0000259" key="5">
    <source>
        <dbReference type="PROSITE" id="PS50980"/>
    </source>
</evidence>
<keyword evidence="4" id="KW-0862">Zinc</keyword>
<organism evidence="6 7">
    <name type="scientific">Candidatus Faecalibacterium intestinavium</name>
    <dbReference type="NCBI Taxonomy" id="2838580"/>
    <lineage>
        <taxon>Bacteria</taxon>
        <taxon>Bacillati</taxon>
        <taxon>Bacillota</taxon>
        <taxon>Clostridia</taxon>
        <taxon>Eubacteriales</taxon>
        <taxon>Oscillospiraceae</taxon>
        <taxon>Faecalibacterium</taxon>
    </lineage>
</organism>
<comment type="similarity">
    <text evidence="4">Belongs to the AccD/PCCB family.</text>
</comment>
<dbReference type="AlphaFoldDB" id="A0A9E2KLS7"/>
<comment type="subunit">
    <text evidence="4">Acetyl-CoA carboxylase is a heterohexamer composed of biotin carboxyl carrier protein (AccB), biotin carboxylase (AccC) and two subunits each of ACCase subunit alpha (AccA) and ACCase subunit beta (AccD).</text>
</comment>
<gene>
    <name evidence="4 6" type="primary">accD</name>
    <name evidence="6" type="ORF">H9864_07240</name>
</gene>
<dbReference type="Pfam" id="PF01039">
    <property type="entry name" value="Carboxyl_trans"/>
    <property type="match status" value="1"/>
</dbReference>
<keyword evidence="4" id="KW-0863">Zinc-finger</keyword>
<protein>
    <recommendedName>
        <fullName evidence="4">Acetyl-coenzyme A carboxylase carboxyl transferase subunit beta</fullName>
        <shortName evidence="4">ACCase subunit beta</shortName>
        <shortName evidence="4">Acetyl-CoA carboxylase carboxyltransferase subunit beta</shortName>
        <ecNumber evidence="4">2.1.3.15</ecNumber>
    </recommendedName>
</protein>
<comment type="function">
    <text evidence="4">Component of the acetyl coenzyme A carboxylase (ACC) complex. Biotin carboxylase (BC) catalyzes the carboxylation of biotin on its carrier protein (BCCP) and then the CO(2) group is transferred by the transcarboxylase to acetyl-CoA to form malonyl-CoA.</text>
</comment>
<name>A0A9E2KLS7_9FIRM</name>
<keyword evidence="4" id="KW-0479">Metal-binding</keyword>
<dbReference type="InterPro" id="IPR029045">
    <property type="entry name" value="ClpP/crotonase-like_dom_sf"/>
</dbReference>
<dbReference type="GO" id="GO:0006633">
    <property type="term" value="P:fatty acid biosynthetic process"/>
    <property type="evidence" value="ECO:0007669"/>
    <property type="project" value="UniProtKB-KW"/>
</dbReference>
<evidence type="ECO:0000256" key="1">
    <source>
        <dbReference type="ARBA" id="ARBA00022516"/>
    </source>
</evidence>
<keyword evidence="3 4" id="KW-0443">Lipid metabolism</keyword>
<dbReference type="GO" id="GO:0005524">
    <property type="term" value="F:ATP binding"/>
    <property type="evidence" value="ECO:0007669"/>
    <property type="project" value="UniProtKB-KW"/>
</dbReference>
<dbReference type="PRINTS" id="PR01070">
    <property type="entry name" value="ACCCTRFRASEB"/>
</dbReference>
<keyword evidence="4" id="KW-0067">ATP-binding</keyword>
<dbReference type="GO" id="GO:2001295">
    <property type="term" value="P:malonyl-CoA biosynthetic process"/>
    <property type="evidence" value="ECO:0007669"/>
    <property type="project" value="UniProtKB-UniRule"/>
</dbReference>
<comment type="caution">
    <text evidence="6">The sequence shown here is derived from an EMBL/GenBank/DDBJ whole genome shotgun (WGS) entry which is preliminary data.</text>
</comment>
<dbReference type="PROSITE" id="PS50980">
    <property type="entry name" value="COA_CT_NTER"/>
    <property type="match status" value="1"/>
</dbReference>
<evidence type="ECO:0000313" key="6">
    <source>
        <dbReference type="EMBL" id="MBU3820144.1"/>
    </source>
</evidence>
<dbReference type="SUPFAM" id="SSF52096">
    <property type="entry name" value="ClpP/crotonase"/>
    <property type="match status" value="1"/>
</dbReference>
<keyword evidence="4" id="KW-0547">Nucleotide-binding</keyword>
<keyword evidence="4" id="KW-0275">Fatty acid biosynthesis</keyword>
<feature type="binding site" evidence="4">
    <location>
        <position position="58"/>
    </location>
    <ligand>
        <name>Zn(2+)</name>
        <dbReference type="ChEBI" id="CHEBI:29105"/>
    </ligand>
</feature>
<dbReference type="EMBL" id="JAHLFH010000151">
    <property type="protein sequence ID" value="MBU3820144.1"/>
    <property type="molecule type" value="Genomic_DNA"/>
</dbReference>
<feature type="binding site" evidence="4">
    <location>
        <position position="42"/>
    </location>
    <ligand>
        <name>Zn(2+)</name>
        <dbReference type="ChEBI" id="CHEBI:29105"/>
    </ligand>
</feature>
<accession>A0A9E2KLS7</accession>
<keyword evidence="2 4" id="KW-0808">Transferase</keyword>
<dbReference type="Gene3D" id="3.90.226.10">
    <property type="entry name" value="2-enoyl-CoA Hydratase, Chain A, domain 1"/>
    <property type="match status" value="1"/>
</dbReference>
<feature type="zinc finger region" description="C4-type" evidence="4">
    <location>
        <begin position="39"/>
        <end position="61"/>
    </location>
</feature>
<feature type="binding site" evidence="4">
    <location>
        <position position="61"/>
    </location>
    <ligand>
        <name>Zn(2+)</name>
        <dbReference type="ChEBI" id="CHEBI:29105"/>
    </ligand>
</feature>
<keyword evidence="1 4" id="KW-0444">Lipid biosynthesis</keyword>